<feature type="transmembrane region" description="Helical" evidence="7">
    <location>
        <begin position="48"/>
        <end position="66"/>
    </location>
</feature>
<keyword evidence="5 7" id="KW-1133">Transmembrane helix</keyword>
<dbReference type="GO" id="GO:0005886">
    <property type="term" value="C:plasma membrane"/>
    <property type="evidence" value="ECO:0007669"/>
    <property type="project" value="TreeGrafter"/>
</dbReference>
<feature type="transmembrane region" description="Helical" evidence="7">
    <location>
        <begin position="359"/>
        <end position="378"/>
    </location>
</feature>
<keyword evidence="4" id="KW-0769">Symport</keyword>
<dbReference type="PANTHER" id="PTHR11706:SF33">
    <property type="entry name" value="NATURAL RESISTANCE-ASSOCIATED MACROPHAGE PROTEIN 2"/>
    <property type="match status" value="1"/>
</dbReference>
<feature type="transmembrane region" description="Helical" evidence="7">
    <location>
        <begin position="285"/>
        <end position="314"/>
    </location>
</feature>
<feature type="transmembrane region" description="Helical" evidence="7">
    <location>
        <begin position="96"/>
        <end position="116"/>
    </location>
</feature>
<evidence type="ECO:0000256" key="1">
    <source>
        <dbReference type="ARBA" id="ARBA00004141"/>
    </source>
</evidence>
<gene>
    <name evidence="8" type="ORF">ABFB10_06090</name>
</gene>
<dbReference type="AlphaFoldDB" id="A0AAW9SGT3"/>
<evidence type="ECO:0000256" key="5">
    <source>
        <dbReference type="ARBA" id="ARBA00022989"/>
    </source>
</evidence>
<feature type="transmembrane region" description="Helical" evidence="7">
    <location>
        <begin position="159"/>
        <end position="178"/>
    </location>
</feature>
<evidence type="ECO:0000313" key="8">
    <source>
        <dbReference type="EMBL" id="MEN9060665.1"/>
    </source>
</evidence>
<dbReference type="NCBIfam" id="NF037982">
    <property type="entry name" value="Nramp_1"/>
    <property type="match status" value="1"/>
</dbReference>
<feature type="transmembrane region" description="Helical" evidence="7">
    <location>
        <begin position="21"/>
        <end position="42"/>
    </location>
</feature>
<feature type="transmembrane region" description="Helical" evidence="7">
    <location>
        <begin position="122"/>
        <end position="147"/>
    </location>
</feature>
<keyword evidence="6 7" id="KW-0472">Membrane</keyword>
<dbReference type="Proteomes" id="UP001428774">
    <property type="component" value="Unassembled WGS sequence"/>
</dbReference>
<proteinExistence type="predicted"/>
<dbReference type="GO" id="GO:0034755">
    <property type="term" value="P:iron ion transmembrane transport"/>
    <property type="evidence" value="ECO:0007669"/>
    <property type="project" value="TreeGrafter"/>
</dbReference>
<accession>A0AAW9SGT3</accession>
<evidence type="ECO:0000256" key="7">
    <source>
        <dbReference type="SAM" id="Phobius"/>
    </source>
</evidence>
<comment type="subcellular location">
    <subcellularLocation>
        <location evidence="1">Membrane</location>
        <topology evidence="1">Multi-pass membrane protein</topology>
    </subcellularLocation>
</comment>
<feature type="transmembrane region" description="Helical" evidence="7">
    <location>
        <begin position="390"/>
        <end position="414"/>
    </location>
</feature>
<protein>
    <submittedName>
        <fullName evidence="8">Nramp family divalent metal transporter</fullName>
    </submittedName>
</protein>
<keyword evidence="2" id="KW-0813">Transport</keyword>
<reference evidence="8 9" key="1">
    <citation type="submission" date="2024-05" db="EMBL/GenBank/DDBJ databases">
        <title>Genome sequence of Ponticoccus litoralis KCCM 90028.</title>
        <authorList>
            <person name="Kim J.M."/>
            <person name="Lee J.K."/>
            <person name="Choi B.J."/>
            <person name="Bayburt H."/>
            <person name="Baek J.H."/>
            <person name="Jeon C.O."/>
        </authorList>
    </citation>
    <scope>NUCLEOTIDE SEQUENCE [LARGE SCALE GENOMIC DNA]</scope>
    <source>
        <strain evidence="8 9">KCCM 90028</strain>
    </source>
</reference>
<sequence length="415" mass="43279">MNDKTETAAPPQHSFRDKLRAIGPAVVITGSFIGPGTITTATRTGADYGYSLLWTVAFAIIATIVLQEMAARLGVVTREGLAEAIGKTFQNRILKYLSLGLVGLAIPLGCVAYMGGDLTGSAAGLSSITGVSTQILGPLIGIAILILINYGPYELVEKILMVLVAIMAVVFVFAMFAVGPDWSEVATGLIPSIPPGGLFLVLGLIGTTIVPYNLFIHAVNARKSFASTDELALTKLDIFVAITVGGVITAAVLITAGAVIRGVPVESVAVMSEALRPIMGDFSNYFLSIGLIAAGLSSAIVTPLGASYVLAGIFGWRYDKSDRRFFATNMAILIFGILISATGLNPIAVIISAQVLNGIILPVAVIFLVVITSQARFMREYVNSKLSLTLGALAAIVTLFLGGKSLISTLTALLG</sequence>
<organism evidence="8 9">
    <name type="scientific">Ponticoccus litoralis</name>
    <dbReference type="NCBI Taxonomy" id="422297"/>
    <lineage>
        <taxon>Bacteria</taxon>
        <taxon>Pseudomonadati</taxon>
        <taxon>Pseudomonadota</taxon>
        <taxon>Alphaproteobacteria</taxon>
        <taxon>Rhodobacterales</taxon>
        <taxon>Roseobacteraceae</taxon>
        <taxon>Ponticoccus</taxon>
    </lineage>
</organism>
<name>A0AAW9SGT3_9RHOB</name>
<feature type="transmembrane region" description="Helical" evidence="7">
    <location>
        <begin position="198"/>
        <end position="215"/>
    </location>
</feature>
<dbReference type="GO" id="GO:0015086">
    <property type="term" value="F:cadmium ion transmembrane transporter activity"/>
    <property type="evidence" value="ECO:0007669"/>
    <property type="project" value="TreeGrafter"/>
</dbReference>
<evidence type="ECO:0000256" key="4">
    <source>
        <dbReference type="ARBA" id="ARBA00022847"/>
    </source>
</evidence>
<keyword evidence="9" id="KW-1185">Reference proteome</keyword>
<evidence type="ECO:0000256" key="2">
    <source>
        <dbReference type="ARBA" id="ARBA00022448"/>
    </source>
</evidence>
<dbReference type="PRINTS" id="PR00447">
    <property type="entry name" value="NATRESASSCMP"/>
</dbReference>
<evidence type="ECO:0000313" key="9">
    <source>
        <dbReference type="Proteomes" id="UP001428774"/>
    </source>
</evidence>
<evidence type="ECO:0000256" key="6">
    <source>
        <dbReference type="ARBA" id="ARBA00023136"/>
    </source>
</evidence>
<dbReference type="GO" id="GO:0015293">
    <property type="term" value="F:symporter activity"/>
    <property type="evidence" value="ECO:0007669"/>
    <property type="project" value="UniProtKB-KW"/>
</dbReference>
<dbReference type="RefSeq" id="WP_347165821.1">
    <property type="nucleotide sequence ID" value="NZ_JBDNCH010000002.1"/>
</dbReference>
<dbReference type="PANTHER" id="PTHR11706">
    <property type="entry name" value="SOLUTE CARRIER PROTEIN FAMILY 11 MEMBER"/>
    <property type="match status" value="1"/>
</dbReference>
<dbReference type="Pfam" id="PF01566">
    <property type="entry name" value="Nramp"/>
    <property type="match status" value="1"/>
</dbReference>
<comment type="caution">
    <text evidence="8">The sequence shown here is derived from an EMBL/GenBank/DDBJ whole genome shotgun (WGS) entry which is preliminary data.</text>
</comment>
<keyword evidence="3 7" id="KW-0812">Transmembrane</keyword>
<feature type="transmembrane region" description="Helical" evidence="7">
    <location>
        <begin position="236"/>
        <end position="260"/>
    </location>
</feature>
<dbReference type="GO" id="GO:0005384">
    <property type="term" value="F:manganese ion transmembrane transporter activity"/>
    <property type="evidence" value="ECO:0007669"/>
    <property type="project" value="TreeGrafter"/>
</dbReference>
<dbReference type="InterPro" id="IPR001046">
    <property type="entry name" value="NRAMP_fam"/>
</dbReference>
<dbReference type="EMBL" id="JBDNCH010000002">
    <property type="protein sequence ID" value="MEN9060665.1"/>
    <property type="molecule type" value="Genomic_DNA"/>
</dbReference>
<feature type="transmembrane region" description="Helical" evidence="7">
    <location>
        <begin position="326"/>
        <end position="353"/>
    </location>
</feature>
<evidence type="ECO:0000256" key="3">
    <source>
        <dbReference type="ARBA" id="ARBA00022692"/>
    </source>
</evidence>